<evidence type="ECO:0000313" key="3">
    <source>
        <dbReference type="Proteomes" id="UP001620597"/>
    </source>
</evidence>
<evidence type="ECO:0000259" key="1">
    <source>
        <dbReference type="PROSITE" id="PS51186"/>
    </source>
</evidence>
<name>A0ABW8NKQ4_9GAMM</name>
<dbReference type="Pfam" id="PF18014">
    <property type="entry name" value="Acetyltransf_18"/>
    <property type="match status" value="1"/>
</dbReference>
<dbReference type="EMBL" id="JBBKTX010000017">
    <property type="protein sequence ID" value="MFK4753548.1"/>
    <property type="molecule type" value="Genomic_DNA"/>
</dbReference>
<keyword evidence="2" id="KW-0012">Acyltransferase</keyword>
<dbReference type="InterPro" id="IPR000182">
    <property type="entry name" value="GNAT_dom"/>
</dbReference>
<keyword evidence="3" id="KW-1185">Reference proteome</keyword>
<gene>
    <name evidence="2" type="ORF">WG929_14120</name>
</gene>
<dbReference type="CDD" id="cd04301">
    <property type="entry name" value="NAT_SF"/>
    <property type="match status" value="1"/>
</dbReference>
<dbReference type="InterPro" id="IPR016181">
    <property type="entry name" value="Acyl_CoA_acyltransferase"/>
</dbReference>
<dbReference type="InterPro" id="IPR052729">
    <property type="entry name" value="Acyl/Acetyltrans_Enzymes"/>
</dbReference>
<dbReference type="PANTHER" id="PTHR47237:SF1">
    <property type="entry name" value="SLL0310 PROTEIN"/>
    <property type="match status" value="1"/>
</dbReference>
<dbReference type="InterPro" id="IPR041496">
    <property type="entry name" value="YitH/HolE_GNAT"/>
</dbReference>
<dbReference type="Gene3D" id="3.40.630.30">
    <property type="match status" value="1"/>
</dbReference>
<protein>
    <submittedName>
        <fullName evidence="2">GNAT family N-acetyltransferase</fullName>
        <ecNumber evidence="2">2.3.1.-</ecNumber>
    </submittedName>
</protein>
<feature type="domain" description="N-acetyltransferase" evidence="1">
    <location>
        <begin position="5"/>
        <end position="146"/>
    </location>
</feature>
<dbReference type="EC" id="2.3.1.-" evidence="2"/>
<dbReference type="SUPFAM" id="SSF55729">
    <property type="entry name" value="Acyl-CoA N-acyltransferases (Nat)"/>
    <property type="match status" value="1"/>
</dbReference>
<dbReference type="GO" id="GO:0016746">
    <property type="term" value="F:acyltransferase activity"/>
    <property type="evidence" value="ECO:0007669"/>
    <property type="project" value="UniProtKB-KW"/>
</dbReference>
<evidence type="ECO:0000313" key="2">
    <source>
        <dbReference type="EMBL" id="MFK4753548.1"/>
    </source>
</evidence>
<sequence length="291" mass="32209">MTDTYSIRPMTRNEVDLAVEWAAQEGWNPGLYDADCYHAADPDGFLIGLLNAEPIACISAIRYRPEASARTNTDAFGFIGFYIVKPEYRGQGYGLQIWNAAMEYLQGCHVALDGVVAQQENYCQSGFTLAYRNIRYEGLVPDGLADSGQSVALSALPFAEVERHNNDFFPLPRPAFLRCWIQQPGCVARGITQGKQLVASGVIRQCRSGYKVGPLYAASTELAERLLHDLLWRVEPGATFYFDTPEVNPAAVALAERLQMQVSFETARMYTARAPVLPLAQLYGVTSFEIG</sequence>
<dbReference type="PANTHER" id="PTHR47237">
    <property type="entry name" value="SLL0310 PROTEIN"/>
    <property type="match status" value="1"/>
</dbReference>
<proteinExistence type="predicted"/>
<organism evidence="2 3">
    <name type="scientific">Oceanobacter antarcticus</name>
    <dbReference type="NCBI Taxonomy" id="3133425"/>
    <lineage>
        <taxon>Bacteria</taxon>
        <taxon>Pseudomonadati</taxon>
        <taxon>Pseudomonadota</taxon>
        <taxon>Gammaproteobacteria</taxon>
        <taxon>Oceanospirillales</taxon>
        <taxon>Oceanospirillaceae</taxon>
        <taxon>Oceanobacter</taxon>
    </lineage>
</organism>
<comment type="caution">
    <text evidence="2">The sequence shown here is derived from an EMBL/GenBank/DDBJ whole genome shotgun (WGS) entry which is preliminary data.</text>
</comment>
<dbReference type="Proteomes" id="UP001620597">
    <property type="component" value="Unassembled WGS sequence"/>
</dbReference>
<dbReference type="RefSeq" id="WP_416206575.1">
    <property type="nucleotide sequence ID" value="NZ_JBBKTX010000017.1"/>
</dbReference>
<dbReference type="Pfam" id="PF00583">
    <property type="entry name" value="Acetyltransf_1"/>
    <property type="match status" value="1"/>
</dbReference>
<keyword evidence="2" id="KW-0808">Transferase</keyword>
<reference evidence="2 3" key="1">
    <citation type="submission" date="2024-03" db="EMBL/GenBank/DDBJ databases">
        <title>High-quality draft genome sequence of Oceanobacter sp. wDCs-4.</title>
        <authorList>
            <person name="Dong C."/>
        </authorList>
    </citation>
    <scope>NUCLEOTIDE SEQUENCE [LARGE SCALE GENOMIC DNA]</scope>
    <source>
        <strain evidence="3">wDCs-4</strain>
    </source>
</reference>
<accession>A0ABW8NKQ4</accession>
<dbReference type="PROSITE" id="PS51186">
    <property type="entry name" value="GNAT"/>
    <property type="match status" value="1"/>
</dbReference>
<dbReference type="Gene3D" id="3.40.630.90">
    <property type="match status" value="1"/>
</dbReference>